<dbReference type="Gene3D" id="3.30.70.1230">
    <property type="entry name" value="Nucleotide cyclase"/>
    <property type="match status" value="1"/>
</dbReference>
<keyword evidence="4" id="KW-0812">Transmembrane</keyword>
<reference evidence="16" key="1">
    <citation type="submission" date="2023-08" db="EMBL/GenBank/DDBJ databases">
        <authorList>
            <person name="Audoor S."/>
            <person name="Bilcke G."/>
        </authorList>
    </citation>
    <scope>NUCLEOTIDE SEQUENCE</scope>
</reference>
<evidence type="ECO:0000259" key="15">
    <source>
        <dbReference type="PROSITE" id="PS50125"/>
    </source>
</evidence>
<dbReference type="SUPFAM" id="SSF56112">
    <property type="entry name" value="Protein kinase-like (PK-like)"/>
    <property type="match status" value="1"/>
</dbReference>
<dbReference type="InterPro" id="IPR001054">
    <property type="entry name" value="A/G_cyclase"/>
</dbReference>
<keyword evidence="17" id="KW-1185">Reference proteome</keyword>
<dbReference type="EC" id="4.6.1.2" evidence="2"/>
<dbReference type="InterPro" id="IPR000719">
    <property type="entry name" value="Prot_kinase_dom"/>
</dbReference>
<dbReference type="SMART" id="SM00220">
    <property type="entry name" value="S_TKc"/>
    <property type="match status" value="1"/>
</dbReference>
<keyword evidence="6 11" id="KW-0067">ATP-binding</keyword>
<proteinExistence type="predicted"/>
<dbReference type="Pfam" id="PF00211">
    <property type="entry name" value="Guanylate_cyc"/>
    <property type="match status" value="1"/>
</dbReference>
<keyword evidence="5 11" id="KW-0547">Nucleotide-binding</keyword>
<dbReference type="GO" id="GO:0005886">
    <property type="term" value="C:plasma membrane"/>
    <property type="evidence" value="ECO:0007669"/>
    <property type="project" value="TreeGrafter"/>
</dbReference>
<feature type="domain" description="Guanylate cyclase" evidence="15">
    <location>
        <begin position="1061"/>
        <end position="1193"/>
    </location>
</feature>
<evidence type="ECO:0000256" key="10">
    <source>
        <dbReference type="ARBA" id="ARBA00023293"/>
    </source>
</evidence>
<dbReference type="InterPro" id="IPR008271">
    <property type="entry name" value="Ser/Thr_kinase_AS"/>
</dbReference>
<keyword evidence="7" id="KW-1133">Transmembrane helix</keyword>
<dbReference type="GO" id="GO:0005524">
    <property type="term" value="F:ATP binding"/>
    <property type="evidence" value="ECO:0007669"/>
    <property type="project" value="UniProtKB-UniRule"/>
</dbReference>
<dbReference type="Pfam" id="PF12974">
    <property type="entry name" value="Phosphonate-bd"/>
    <property type="match status" value="1"/>
</dbReference>
<comment type="subcellular location">
    <subcellularLocation>
        <location evidence="1">Membrane</location>
        <topology evidence="1">Single-pass membrane protein</topology>
    </subcellularLocation>
</comment>
<dbReference type="InterPro" id="IPR001245">
    <property type="entry name" value="Ser-Thr/Tyr_kinase_cat_dom"/>
</dbReference>
<dbReference type="InterPro" id="IPR011009">
    <property type="entry name" value="Kinase-like_dom_sf"/>
</dbReference>
<dbReference type="PROSITE" id="PS00108">
    <property type="entry name" value="PROTEIN_KINASE_ST"/>
    <property type="match status" value="1"/>
</dbReference>
<comment type="caution">
    <text evidence="16">The sequence shown here is derived from an EMBL/GenBank/DDBJ whole genome shotgun (WGS) entry which is preliminary data.</text>
</comment>
<evidence type="ECO:0000256" key="5">
    <source>
        <dbReference type="ARBA" id="ARBA00022741"/>
    </source>
</evidence>
<evidence type="ECO:0000256" key="4">
    <source>
        <dbReference type="ARBA" id="ARBA00022692"/>
    </source>
</evidence>
<feature type="region of interest" description="Disordered" evidence="12">
    <location>
        <begin position="1263"/>
        <end position="1308"/>
    </location>
</feature>
<dbReference type="InterPro" id="IPR017441">
    <property type="entry name" value="Protein_kinase_ATP_BS"/>
</dbReference>
<gene>
    <name evidence="16" type="ORF">CYCCA115_LOCUS16909</name>
</gene>
<dbReference type="Gene3D" id="3.40.190.10">
    <property type="entry name" value="Periplasmic binding protein-like II"/>
    <property type="match status" value="1"/>
</dbReference>
<keyword evidence="13" id="KW-0732">Signal</keyword>
<keyword evidence="8" id="KW-0472">Membrane</keyword>
<dbReference type="PANTHER" id="PTHR11920">
    <property type="entry name" value="GUANYLYL CYCLASE"/>
    <property type="match status" value="1"/>
</dbReference>
<dbReference type="CDD" id="cd07302">
    <property type="entry name" value="CHD"/>
    <property type="match status" value="1"/>
</dbReference>
<dbReference type="GO" id="GO:0001653">
    <property type="term" value="F:peptide receptor activity"/>
    <property type="evidence" value="ECO:0007669"/>
    <property type="project" value="TreeGrafter"/>
</dbReference>
<protein>
    <recommendedName>
        <fullName evidence="2">guanylate cyclase</fullName>
        <ecNumber evidence="2">4.6.1.2</ecNumber>
    </recommendedName>
</protein>
<dbReference type="GO" id="GO:0007168">
    <property type="term" value="P:receptor guanylyl cyclase signaling pathway"/>
    <property type="evidence" value="ECO:0007669"/>
    <property type="project" value="TreeGrafter"/>
</dbReference>
<evidence type="ECO:0000313" key="17">
    <source>
        <dbReference type="Proteomes" id="UP001295423"/>
    </source>
</evidence>
<dbReference type="SMART" id="SM00044">
    <property type="entry name" value="CYCc"/>
    <property type="match status" value="1"/>
</dbReference>
<dbReference type="GO" id="GO:0004674">
    <property type="term" value="F:protein serine/threonine kinase activity"/>
    <property type="evidence" value="ECO:0007669"/>
    <property type="project" value="UniProtKB-KW"/>
</dbReference>
<keyword evidence="3" id="KW-0808">Transferase</keyword>
<dbReference type="GO" id="GO:0035556">
    <property type="term" value="P:intracellular signal transduction"/>
    <property type="evidence" value="ECO:0007669"/>
    <property type="project" value="InterPro"/>
</dbReference>
<dbReference type="InterPro" id="IPR050401">
    <property type="entry name" value="Cyclic_nucleotide_synthase"/>
</dbReference>
<dbReference type="CDD" id="cd13999">
    <property type="entry name" value="STKc_MAP3K-like"/>
    <property type="match status" value="1"/>
</dbReference>
<keyword evidence="3" id="KW-0723">Serine/threonine-protein kinase</keyword>
<evidence type="ECO:0000256" key="6">
    <source>
        <dbReference type="ARBA" id="ARBA00022840"/>
    </source>
</evidence>
<feature type="region of interest" description="Disordered" evidence="12">
    <location>
        <begin position="679"/>
        <end position="706"/>
    </location>
</feature>
<evidence type="ECO:0000256" key="11">
    <source>
        <dbReference type="PROSITE-ProRule" id="PRU10141"/>
    </source>
</evidence>
<evidence type="ECO:0000256" key="13">
    <source>
        <dbReference type="SAM" id="SignalP"/>
    </source>
</evidence>
<feature type="signal peptide" evidence="13">
    <location>
        <begin position="1"/>
        <end position="19"/>
    </location>
</feature>
<keyword evidence="10" id="KW-0141">cGMP biosynthesis</keyword>
<dbReference type="Gene3D" id="1.10.510.10">
    <property type="entry name" value="Transferase(Phosphotransferase) domain 1"/>
    <property type="match status" value="1"/>
</dbReference>
<dbReference type="Proteomes" id="UP001295423">
    <property type="component" value="Unassembled WGS sequence"/>
</dbReference>
<dbReference type="GO" id="GO:0004383">
    <property type="term" value="F:guanylate cyclase activity"/>
    <property type="evidence" value="ECO:0007669"/>
    <property type="project" value="UniProtKB-EC"/>
</dbReference>
<accession>A0AAD2FZC2</accession>
<evidence type="ECO:0000256" key="12">
    <source>
        <dbReference type="SAM" id="MobiDB-lite"/>
    </source>
</evidence>
<evidence type="ECO:0000256" key="8">
    <source>
        <dbReference type="ARBA" id="ARBA00023136"/>
    </source>
</evidence>
<dbReference type="FunFam" id="3.30.70.1230:FF:000030">
    <property type="entry name" value="Si:ch211-215j19.12"/>
    <property type="match status" value="1"/>
</dbReference>
<feature type="binding site" evidence="11">
    <location>
        <position position="667"/>
    </location>
    <ligand>
        <name>ATP</name>
        <dbReference type="ChEBI" id="CHEBI:30616"/>
    </ligand>
</feature>
<feature type="compositionally biased region" description="Basic and acidic residues" evidence="12">
    <location>
        <begin position="1280"/>
        <end position="1289"/>
    </location>
</feature>
<sequence>MRSLLCSSILLLLSVCCQAQEFWGHTLPPNWTAEEHWPTGEVNCTSGTYKLQEGQKQTYVVGVHAPAGIQTAWREFNLTFEVYLNEVVGKRWDPPIEFKMAVTDDPLTDWIDKREEVDFMYSDTGIYSCVATEVGAKPLGTTVARLSARGKEHELDEFAGTMTVLASNHEIETIADLKGKIIGAQAFSDFAGAQAQFYSMVRNNVDFKTDPKQVIFTENNEDTILGVLDGRWDVGFVRTGQVERTIDPSTGKIIDPALLKVISPHIHVMDNGDLFPFLHSTPAFPEWPFSAKKTVNADVSEEVMLAILSFRKHYQVGKSIDTCRKAAGNDRERDLCETQPPVYFDPRARCDTTRDLAELALKAGTAGFHAGFRSAKSHFSVRTMQQDAGFIVGDDNGDWRCERADTLYDGIFCPGGHYKVPESDFDKQCDLIGSPCPEGYNCYCGPCIKAFEVSLYQLTDHNTNSTNRDSGCAKMSLCGAGAEQGDELVFRAYDNRQRANATVLALLHIGEDLIELNGLLVEPFLYEFRFSYNQVGIVILEVFFDEVQIPESPVRVQIVSRNCEADFPGKGMAPNAIGDCQCSDDTYDLGSRCLPNGTMAIIISSVSLVVAFVLGSLLLNHRRKKNDEVWHVNEEDLEFSHPVEVIGQGAFGVVLLAHYRGTKVAIKRVISSSDRRNRMSGSVVSFGSSSAKKDLGDLESGNRSGSIEQIAPASYDDSASSVSDGLRVLDDLTQIEPKTVLQRFLPFRSSTKTSSRNNSRILGMFSQSEGSVSAKRSMFELFCPACDEAHHRRSEFVTEMRMLSRLRHPCITTVMGAVMTGREPTMVMEYMENGSLYDLLRNETVYTGGDIIIQIVRDVAQGLRFLHASKPPILHRDLKAKNILIDSRFRAKVADFGLAAKTKNQRGLSGTPFWMAPEYLLQKVAYNPACDIYSFGMILYEIYSRKSPYDGENPRKILRKVCDPRVNHRPAIPATCPDKMREIMKKCWNGKSAIRPAAEDLDMLFADMSSNDVEPLIEEGNTRIRTEVASGDMLYKVFPRKVADQIKVGKKVEPESHEMVTVFFSDIVGFTDISRQLSPVKVCSMLDRLYIAFDALANKHEVFKVETIGDAWVGVTNLEGNQDDSHVRRIAEFAVDAVAAAGNVMIDEDEPGLGCVHIRVGFHSGNVVSNVIGSLNPRYGLFGDTMNTAARMESNSDSDRIHCSNVSAKLLREQAPEFPITRRGKITVKGKGSMTTYWIGGQSLDDSHRTDIDSKPAVTFKKEGVEAKSPLLRQASPARSVDRHRSPRDGKRRARKDQRLSSSSIGMDGAVTKTIKSIGSLKNSIGRDRIGSGSFCLKLDIDDEHSEQKFEDLKLVESSEMTPYYSNN</sequence>
<dbReference type="InterPro" id="IPR029787">
    <property type="entry name" value="Nucleotide_cyclase"/>
</dbReference>
<keyword evidence="3" id="KW-0418">Kinase</keyword>
<name>A0AAD2FZC2_9STRA</name>
<dbReference type="GO" id="GO:0004016">
    <property type="term" value="F:adenylate cyclase activity"/>
    <property type="evidence" value="ECO:0007669"/>
    <property type="project" value="TreeGrafter"/>
</dbReference>
<dbReference type="SUPFAM" id="SSF55073">
    <property type="entry name" value="Nucleotide cyclase"/>
    <property type="match status" value="1"/>
</dbReference>
<dbReference type="PRINTS" id="PR00109">
    <property type="entry name" value="TYRKINASE"/>
</dbReference>
<feature type="domain" description="Protein kinase" evidence="14">
    <location>
        <begin position="640"/>
        <end position="1005"/>
    </location>
</feature>
<keyword evidence="9" id="KW-0456">Lyase</keyword>
<evidence type="ECO:0000256" key="1">
    <source>
        <dbReference type="ARBA" id="ARBA00004167"/>
    </source>
</evidence>
<dbReference type="PROSITE" id="PS50125">
    <property type="entry name" value="GUANYLATE_CYCLASE_2"/>
    <property type="match status" value="1"/>
</dbReference>
<evidence type="ECO:0000259" key="14">
    <source>
        <dbReference type="PROSITE" id="PS50011"/>
    </source>
</evidence>
<evidence type="ECO:0000256" key="7">
    <source>
        <dbReference type="ARBA" id="ARBA00022989"/>
    </source>
</evidence>
<evidence type="ECO:0000256" key="2">
    <source>
        <dbReference type="ARBA" id="ARBA00012202"/>
    </source>
</evidence>
<dbReference type="EMBL" id="CAKOGP040001958">
    <property type="protein sequence ID" value="CAJ1957855.1"/>
    <property type="molecule type" value="Genomic_DNA"/>
</dbReference>
<dbReference type="Gene3D" id="3.30.200.20">
    <property type="entry name" value="Phosphorylase Kinase, domain 1"/>
    <property type="match status" value="1"/>
</dbReference>
<evidence type="ECO:0000256" key="3">
    <source>
        <dbReference type="ARBA" id="ARBA00022527"/>
    </source>
</evidence>
<organism evidence="16 17">
    <name type="scientific">Cylindrotheca closterium</name>
    <dbReference type="NCBI Taxonomy" id="2856"/>
    <lineage>
        <taxon>Eukaryota</taxon>
        <taxon>Sar</taxon>
        <taxon>Stramenopiles</taxon>
        <taxon>Ochrophyta</taxon>
        <taxon>Bacillariophyta</taxon>
        <taxon>Bacillariophyceae</taxon>
        <taxon>Bacillariophycidae</taxon>
        <taxon>Bacillariales</taxon>
        <taxon>Bacillariaceae</taxon>
        <taxon>Cylindrotheca</taxon>
    </lineage>
</organism>
<dbReference type="PROSITE" id="PS50011">
    <property type="entry name" value="PROTEIN_KINASE_DOM"/>
    <property type="match status" value="1"/>
</dbReference>
<dbReference type="PANTHER" id="PTHR11920:SF335">
    <property type="entry name" value="GUANYLATE CYCLASE"/>
    <property type="match status" value="1"/>
</dbReference>
<evidence type="ECO:0000313" key="16">
    <source>
        <dbReference type="EMBL" id="CAJ1957855.1"/>
    </source>
</evidence>
<feature type="chain" id="PRO_5042287879" description="guanylate cyclase" evidence="13">
    <location>
        <begin position="20"/>
        <end position="1368"/>
    </location>
</feature>
<evidence type="ECO:0000256" key="9">
    <source>
        <dbReference type="ARBA" id="ARBA00023239"/>
    </source>
</evidence>
<dbReference type="Pfam" id="PF07714">
    <property type="entry name" value="PK_Tyr_Ser-Thr"/>
    <property type="match status" value="1"/>
</dbReference>
<dbReference type="SUPFAM" id="SSF53850">
    <property type="entry name" value="Periplasmic binding protein-like II"/>
    <property type="match status" value="1"/>
</dbReference>
<feature type="compositionally biased region" description="Low complexity" evidence="12">
    <location>
        <begin position="680"/>
        <end position="690"/>
    </location>
</feature>
<dbReference type="PROSITE" id="PS00107">
    <property type="entry name" value="PROTEIN_KINASE_ATP"/>
    <property type="match status" value="1"/>
</dbReference>